<organism evidence="1 2">
    <name type="scientific">Scutellospora calospora</name>
    <dbReference type="NCBI Taxonomy" id="85575"/>
    <lineage>
        <taxon>Eukaryota</taxon>
        <taxon>Fungi</taxon>
        <taxon>Fungi incertae sedis</taxon>
        <taxon>Mucoromycota</taxon>
        <taxon>Glomeromycotina</taxon>
        <taxon>Glomeromycetes</taxon>
        <taxon>Diversisporales</taxon>
        <taxon>Gigasporaceae</taxon>
        <taxon>Scutellospora</taxon>
    </lineage>
</organism>
<proteinExistence type="predicted"/>
<gene>
    <name evidence="1" type="ORF">SCALOS_LOCUS8416</name>
</gene>
<dbReference type="Proteomes" id="UP000789860">
    <property type="component" value="Unassembled WGS sequence"/>
</dbReference>
<protein>
    <submittedName>
        <fullName evidence="1">5858_t:CDS:1</fullName>
    </submittedName>
</protein>
<evidence type="ECO:0000313" key="1">
    <source>
        <dbReference type="EMBL" id="CAG8643676.1"/>
    </source>
</evidence>
<dbReference type="EMBL" id="CAJVPM010022159">
    <property type="protein sequence ID" value="CAG8643676.1"/>
    <property type="molecule type" value="Genomic_DNA"/>
</dbReference>
<sequence>MSKKEFLHFCYTSYHCYTCRNNFQCKQRKKEFTQKEREDLNKKDEISICCLCDKKHFRCKSKKCDMCCKRNACDSYPCKYCLDNGNDCKYTIIRSLEEFKSFGKYDLSAYTGQLEYTKEGKVHVQGYCQFEKKRNKTRKKICEILKDYTVWIPEEKVRGDSNENILYATKEYNPCDRHKKKRCKCHHGDNICEICNDKCPEKTKSRIEGLINEVGPFKFGNFRYLGEKKNEEFDAIIEGNEMLYEGATSLEVFKRNRGKVTYSSNYSNMGKIYRDVQEEKMNLKGDRFWRPFTVYIYGPSGSGKTGFVRALFGDELYDKPKKKRNGSNWWNKYKRQEIVLLDEFYTKIDWDDMVNILNDSICDLELKHKGFVPFLAKYVFLTNTKPPEEAYNFGQNGRDDDSNKRSFEQFERRLDIIIEFRGKWHNDISKRTTEIIFHKGDEQKFRDMEWDVEYNNDKYTVDEIVERGE</sequence>
<evidence type="ECO:0000313" key="2">
    <source>
        <dbReference type="Proteomes" id="UP000789860"/>
    </source>
</evidence>
<accession>A0ACA9NFQ0</accession>
<feature type="non-terminal residue" evidence="1">
    <location>
        <position position="469"/>
    </location>
</feature>
<keyword evidence="2" id="KW-1185">Reference proteome</keyword>
<comment type="caution">
    <text evidence="1">The sequence shown here is derived from an EMBL/GenBank/DDBJ whole genome shotgun (WGS) entry which is preliminary data.</text>
</comment>
<reference evidence="1" key="1">
    <citation type="submission" date="2021-06" db="EMBL/GenBank/DDBJ databases">
        <authorList>
            <person name="Kallberg Y."/>
            <person name="Tangrot J."/>
            <person name="Rosling A."/>
        </authorList>
    </citation>
    <scope>NUCLEOTIDE SEQUENCE</scope>
    <source>
        <strain evidence="1">AU212A</strain>
    </source>
</reference>
<name>A0ACA9NFQ0_9GLOM</name>